<feature type="transmembrane region" description="Helical" evidence="1">
    <location>
        <begin position="12"/>
        <end position="34"/>
    </location>
</feature>
<organism evidence="2">
    <name type="scientific">Arundo donax</name>
    <name type="common">Giant reed</name>
    <name type="synonym">Donax arundinaceus</name>
    <dbReference type="NCBI Taxonomy" id="35708"/>
    <lineage>
        <taxon>Eukaryota</taxon>
        <taxon>Viridiplantae</taxon>
        <taxon>Streptophyta</taxon>
        <taxon>Embryophyta</taxon>
        <taxon>Tracheophyta</taxon>
        <taxon>Spermatophyta</taxon>
        <taxon>Magnoliopsida</taxon>
        <taxon>Liliopsida</taxon>
        <taxon>Poales</taxon>
        <taxon>Poaceae</taxon>
        <taxon>PACMAD clade</taxon>
        <taxon>Arundinoideae</taxon>
        <taxon>Arundineae</taxon>
        <taxon>Arundo</taxon>
    </lineage>
</organism>
<sequence length="80" mass="9370">MYRIIYIGHMKITLVACQQNVKITCIITLFLMIFSTKLKKGKKIEVHIGDCVNIYVFRRRGENVCSYGNNKRLLVYKLTL</sequence>
<evidence type="ECO:0000256" key="1">
    <source>
        <dbReference type="SAM" id="Phobius"/>
    </source>
</evidence>
<proteinExistence type="predicted"/>
<evidence type="ECO:0000313" key="2">
    <source>
        <dbReference type="EMBL" id="JAD92544.1"/>
    </source>
</evidence>
<reference evidence="2" key="1">
    <citation type="submission" date="2014-09" db="EMBL/GenBank/DDBJ databases">
        <authorList>
            <person name="Magalhaes I.L.F."/>
            <person name="Oliveira U."/>
            <person name="Santos F.R."/>
            <person name="Vidigal T.H.D.A."/>
            <person name="Brescovit A.D."/>
            <person name="Santos A.J."/>
        </authorList>
    </citation>
    <scope>NUCLEOTIDE SEQUENCE</scope>
    <source>
        <tissue evidence="2">Shoot tissue taken approximately 20 cm above the soil surface</tissue>
    </source>
</reference>
<dbReference type="AlphaFoldDB" id="A0A0A9DVE3"/>
<keyword evidence="1" id="KW-0472">Membrane</keyword>
<keyword evidence="1" id="KW-1133">Transmembrane helix</keyword>
<name>A0A0A9DVE3_ARUDO</name>
<accession>A0A0A9DVE3</accession>
<protein>
    <submittedName>
        <fullName evidence="2">Uncharacterized protein</fullName>
    </submittedName>
</protein>
<dbReference type="EMBL" id="GBRH01205351">
    <property type="protein sequence ID" value="JAD92544.1"/>
    <property type="molecule type" value="Transcribed_RNA"/>
</dbReference>
<keyword evidence="1" id="KW-0812">Transmembrane</keyword>
<reference evidence="2" key="2">
    <citation type="journal article" date="2015" name="Data Brief">
        <title>Shoot transcriptome of the giant reed, Arundo donax.</title>
        <authorList>
            <person name="Barrero R.A."/>
            <person name="Guerrero F.D."/>
            <person name="Moolhuijzen P."/>
            <person name="Goolsby J.A."/>
            <person name="Tidwell J."/>
            <person name="Bellgard S.E."/>
            <person name="Bellgard M.I."/>
        </authorList>
    </citation>
    <scope>NUCLEOTIDE SEQUENCE</scope>
    <source>
        <tissue evidence="2">Shoot tissue taken approximately 20 cm above the soil surface</tissue>
    </source>
</reference>